<dbReference type="KEGG" id="vdi:Vdis_1897"/>
<dbReference type="PANTHER" id="PTHR43211">
    <property type="entry name" value="FUMARYLACETOACETATE HYDROLASE"/>
    <property type="match status" value="1"/>
</dbReference>
<dbReference type="RefSeq" id="WP_013336994.1">
    <property type="nucleotide sequence ID" value="NC_014537.1"/>
</dbReference>
<dbReference type="GeneID" id="9752844"/>
<reference evidence="3" key="2">
    <citation type="journal article" date="2010" name="Stand. Genomic Sci.">
        <title>Complete genome sequence of Vulcanisaeta distributa type strain (IC-017T).</title>
        <authorList>
            <person name="Mavromatis K."/>
            <person name="Sikorski J."/>
            <person name="Pabst E."/>
            <person name="Teshima H."/>
            <person name="Lapidus A."/>
            <person name="Lucas S."/>
            <person name="Nolan M."/>
            <person name="Glavina Del Rio T."/>
            <person name="Cheng J."/>
            <person name="Bruce D."/>
            <person name="Goodwin L."/>
            <person name="Pitluck S."/>
            <person name="Liolios K."/>
            <person name="Ivanova N."/>
            <person name="Mikhailova N."/>
            <person name="Pati A."/>
            <person name="Chen A."/>
            <person name="Palaniappan K."/>
            <person name="Land M."/>
            <person name="Hauser L."/>
            <person name="Chang Y."/>
            <person name="Jeffries C."/>
            <person name="Rohde M."/>
            <person name="Spring S."/>
            <person name="Goker M."/>
            <person name="Wirth R."/>
            <person name="Woyke T."/>
            <person name="Bristow J."/>
            <person name="Eisen J."/>
            <person name="Markowitz V."/>
            <person name="Hugenholtz P."/>
            <person name="Klenk H."/>
            <person name="Kyrpides N."/>
        </authorList>
    </citation>
    <scope>NUCLEOTIDE SEQUENCE [LARGE SCALE GENOMIC DNA]</scope>
    <source>
        <strain evidence="3">DSM 14429 / JCM 11212 / NBRC 100878 / IC-017</strain>
    </source>
</reference>
<dbReference type="PANTHER" id="PTHR43211:SF1">
    <property type="entry name" value="BLL6422 PROTEIN"/>
    <property type="match status" value="1"/>
</dbReference>
<keyword evidence="3" id="KW-1185">Reference proteome</keyword>
<dbReference type="InterPro" id="IPR011234">
    <property type="entry name" value="Fumarylacetoacetase-like_C"/>
</dbReference>
<sequence>MKLLSYLRDGRVRSAVLFEDNYVVDLNDNCYAMLIDKGEDEQFAERFCNAVLPPDMLGVLQSGDEGLRLINDVIDWVRSHRDIAVVRRASDVRWKAPLTRANMLRDFLAFRGHVEASSRRMGIKVPEEWFKVPTYYKGDPAIFYGHMEDVPWPSYAKTLDFELEVAAITYKKGKDVSKDRAYDLVIGYTIFNDFSVRELEAVELRLLLGPGKSKDFANGLGPWIVTRDELPDIKGLRVYARINGEIWCDTKIEDMQWDFGDMISYVSMSEYVRPGDVFGSGTVSGCTGLDIGRSLRPGDTVELYVERIGTLINRVVR</sequence>
<dbReference type="OrthoDB" id="38993at2157"/>
<name>E1QNI1_VULDI</name>
<proteinExistence type="predicted"/>
<dbReference type="InterPro" id="IPR036663">
    <property type="entry name" value="Fumarylacetoacetase_C_sf"/>
</dbReference>
<feature type="domain" description="Fumarylacetoacetase-like C-terminal" evidence="1">
    <location>
        <begin position="105"/>
        <end position="316"/>
    </location>
</feature>
<dbReference type="STRING" id="572478.Vdis_1897"/>
<evidence type="ECO:0000313" key="3">
    <source>
        <dbReference type="Proteomes" id="UP000006681"/>
    </source>
</evidence>
<dbReference type="Proteomes" id="UP000006681">
    <property type="component" value="Chromosome"/>
</dbReference>
<dbReference type="eggNOG" id="arCOG00235">
    <property type="taxonomic scope" value="Archaea"/>
</dbReference>
<accession>E1QNI1</accession>
<dbReference type="EMBL" id="CP002100">
    <property type="protein sequence ID" value="ADN51269.1"/>
    <property type="molecule type" value="Genomic_DNA"/>
</dbReference>
<protein>
    <submittedName>
        <fullName evidence="2">Fumarylacetoacetate (FAA) hydrolase</fullName>
    </submittedName>
</protein>
<dbReference type="HOGENOM" id="CLU_028458_3_3_2"/>
<organism evidence="2 3">
    <name type="scientific">Vulcanisaeta distributa (strain DSM 14429 / JCM 11212 / NBRC 100878 / IC-017)</name>
    <dbReference type="NCBI Taxonomy" id="572478"/>
    <lineage>
        <taxon>Archaea</taxon>
        <taxon>Thermoproteota</taxon>
        <taxon>Thermoprotei</taxon>
        <taxon>Thermoproteales</taxon>
        <taxon>Thermoproteaceae</taxon>
        <taxon>Vulcanisaeta</taxon>
    </lineage>
</organism>
<evidence type="ECO:0000313" key="2">
    <source>
        <dbReference type="EMBL" id="ADN51269.1"/>
    </source>
</evidence>
<dbReference type="Gene3D" id="3.90.850.10">
    <property type="entry name" value="Fumarylacetoacetase-like, C-terminal domain"/>
    <property type="match status" value="1"/>
</dbReference>
<reference evidence="2 3" key="1">
    <citation type="journal article" date="2010" name="Stand. Genomic Sci.">
        <title>Complete genome sequence of Vulcanisaeta distributa type strain (IC-017).</title>
        <authorList>
            <person name="Mavromatis K."/>
            <person name="Sikorski J."/>
            <person name="Pabst E."/>
            <person name="Teshima H."/>
            <person name="Lapidus A."/>
            <person name="Lucas S."/>
            <person name="Nolan M."/>
            <person name="Glavina Del Rio T."/>
            <person name="Cheng J.F."/>
            <person name="Bruce D."/>
            <person name="Goodwin L."/>
            <person name="Pitluck S."/>
            <person name="Liolios K."/>
            <person name="Ivanova N."/>
            <person name="Mikhailova N."/>
            <person name="Pati A."/>
            <person name="Chen A."/>
            <person name="Palaniappan K."/>
            <person name="Land M."/>
            <person name="Hauser L."/>
            <person name="Chang Y.J."/>
            <person name="Jeffries C.D."/>
            <person name="Rohde M."/>
            <person name="Spring S."/>
            <person name="Goker M."/>
            <person name="Wirth R."/>
            <person name="Woyke T."/>
            <person name="Bristow J."/>
            <person name="Eisen J.A."/>
            <person name="Markowitz V."/>
            <person name="Hugenholtz P."/>
            <person name="Klenk H.P."/>
            <person name="Kyrpides N.C."/>
        </authorList>
    </citation>
    <scope>NUCLEOTIDE SEQUENCE [LARGE SCALE GENOMIC DNA]</scope>
    <source>
        <strain evidence="3">DSM 14429 / JCM 11212 / NBRC 100878 / IC-017</strain>
    </source>
</reference>
<evidence type="ECO:0000259" key="1">
    <source>
        <dbReference type="Pfam" id="PF01557"/>
    </source>
</evidence>
<dbReference type="AlphaFoldDB" id="E1QNI1"/>
<dbReference type="Pfam" id="PF01557">
    <property type="entry name" value="FAA_hydrolase"/>
    <property type="match status" value="1"/>
</dbReference>
<dbReference type="SUPFAM" id="SSF56529">
    <property type="entry name" value="FAH"/>
    <property type="match status" value="1"/>
</dbReference>
<keyword evidence="2" id="KW-0378">Hydrolase</keyword>
<dbReference type="GO" id="GO:0016787">
    <property type="term" value="F:hydrolase activity"/>
    <property type="evidence" value="ECO:0007669"/>
    <property type="project" value="UniProtKB-KW"/>
</dbReference>
<gene>
    <name evidence="2" type="ordered locus">Vdis_1897</name>
</gene>